<name>A0A9Q9MN68_9ACTN</name>
<dbReference type="RefSeq" id="WP_033366846.1">
    <property type="nucleotide sequence ID" value="NZ_CP073767.1"/>
</dbReference>
<keyword evidence="3" id="KW-1185">Reference proteome</keyword>
<gene>
    <name evidence="2" type="ORF">Daura_04130</name>
</gene>
<evidence type="ECO:0000256" key="1">
    <source>
        <dbReference type="SAM" id="Phobius"/>
    </source>
</evidence>
<proteinExistence type="predicted"/>
<protein>
    <submittedName>
        <fullName evidence="2">Uncharacterized protein</fullName>
    </submittedName>
</protein>
<keyword evidence="1" id="KW-0472">Membrane</keyword>
<keyword evidence="1" id="KW-0812">Transmembrane</keyword>
<sequence length="281" mass="30891">MLEYLRGRRTAIVRRQADRALERTVGRGLAGSAGQPRSGPYWPADNWVFVVYAAALTCAAVVALGIRWLDAPAPGRTVLAAVAAAGFLFAGLYLVRTPARREVALRQFLTDPRDRVVFEEAAAHADRIVLTWPALERLGDPTDPHDTLERTLWDLAHALAERGELRASVRELRASVGEPIGAGLLFAAVTDRQAELTQRLTEVDAEVSRRADRLRHLAGLCQGFLDQRAAQSRARIRLDAADALLGSINARPSRDPEPAETLTERTETVLAAYRELADEFE</sequence>
<organism evidence="2 3">
    <name type="scientific">Dactylosporangium aurantiacum</name>
    <dbReference type="NCBI Taxonomy" id="35754"/>
    <lineage>
        <taxon>Bacteria</taxon>
        <taxon>Bacillati</taxon>
        <taxon>Actinomycetota</taxon>
        <taxon>Actinomycetes</taxon>
        <taxon>Micromonosporales</taxon>
        <taxon>Micromonosporaceae</taxon>
        <taxon>Dactylosporangium</taxon>
    </lineage>
</organism>
<feature type="transmembrane region" description="Helical" evidence="1">
    <location>
        <begin position="47"/>
        <end position="66"/>
    </location>
</feature>
<evidence type="ECO:0000313" key="3">
    <source>
        <dbReference type="Proteomes" id="UP001058003"/>
    </source>
</evidence>
<dbReference type="Proteomes" id="UP001058003">
    <property type="component" value="Chromosome"/>
</dbReference>
<dbReference type="AlphaFoldDB" id="A0A9Q9MN68"/>
<accession>A0A9Q9MN68</accession>
<dbReference type="EMBL" id="CP073767">
    <property type="protein sequence ID" value="UWZ55437.1"/>
    <property type="molecule type" value="Genomic_DNA"/>
</dbReference>
<evidence type="ECO:0000313" key="2">
    <source>
        <dbReference type="EMBL" id="UWZ55437.1"/>
    </source>
</evidence>
<dbReference type="KEGG" id="daur:Daura_04130"/>
<feature type="transmembrane region" description="Helical" evidence="1">
    <location>
        <begin position="78"/>
        <end position="95"/>
    </location>
</feature>
<keyword evidence="1" id="KW-1133">Transmembrane helix</keyword>
<reference evidence="2" key="1">
    <citation type="submission" date="2021-04" db="EMBL/GenBank/DDBJ databases">
        <title>Dactylosporangium aurantiacum NRRL B-8018 full assembly.</title>
        <authorList>
            <person name="Hartkoorn R.C."/>
            <person name="Beaudoing E."/>
            <person name="Hot D."/>
        </authorList>
    </citation>
    <scope>NUCLEOTIDE SEQUENCE</scope>
    <source>
        <strain evidence="2">NRRL B-8018</strain>
    </source>
</reference>